<keyword evidence="5" id="KW-0238">DNA-binding</keyword>
<feature type="compositionally biased region" description="Polar residues" evidence="8">
    <location>
        <begin position="124"/>
        <end position="135"/>
    </location>
</feature>
<feature type="domain" description="Zn(2)-C6 fungal-type" evidence="9">
    <location>
        <begin position="14"/>
        <end position="44"/>
    </location>
</feature>
<keyword evidence="3" id="KW-0862">Zinc</keyword>
<dbReference type="AlphaFoldDB" id="A0A8H4U2N3"/>
<evidence type="ECO:0000256" key="7">
    <source>
        <dbReference type="ARBA" id="ARBA00023242"/>
    </source>
</evidence>
<feature type="region of interest" description="Disordered" evidence="8">
    <location>
        <begin position="72"/>
        <end position="93"/>
    </location>
</feature>
<reference evidence="10" key="2">
    <citation type="submission" date="2020-05" db="EMBL/GenBank/DDBJ databases">
        <authorList>
            <person name="Kim H.-S."/>
            <person name="Proctor R.H."/>
            <person name="Brown D.W."/>
        </authorList>
    </citation>
    <scope>NUCLEOTIDE SEQUENCE</scope>
    <source>
        <strain evidence="10">NRRL 20472</strain>
    </source>
</reference>
<name>A0A8H4U2N3_9HYPO</name>
<dbReference type="SUPFAM" id="SSF57701">
    <property type="entry name" value="Zn2/Cys6 DNA-binding domain"/>
    <property type="match status" value="1"/>
</dbReference>
<keyword evidence="4" id="KW-0805">Transcription regulation</keyword>
<dbReference type="GO" id="GO:0008270">
    <property type="term" value="F:zinc ion binding"/>
    <property type="evidence" value="ECO:0007669"/>
    <property type="project" value="InterPro"/>
</dbReference>
<keyword evidence="7" id="KW-0539">Nucleus</keyword>
<dbReference type="Pfam" id="PF00172">
    <property type="entry name" value="Zn_clus"/>
    <property type="match status" value="1"/>
</dbReference>
<evidence type="ECO:0000256" key="2">
    <source>
        <dbReference type="ARBA" id="ARBA00022723"/>
    </source>
</evidence>
<dbReference type="CDD" id="cd12148">
    <property type="entry name" value="fungal_TF_MHR"/>
    <property type="match status" value="1"/>
</dbReference>
<dbReference type="InterPro" id="IPR051615">
    <property type="entry name" value="Transcr_Regulatory_Elem"/>
</dbReference>
<dbReference type="InterPro" id="IPR001138">
    <property type="entry name" value="Zn2Cys6_DnaBD"/>
</dbReference>
<evidence type="ECO:0000256" key="3">
    <source>
        <dbReference type="ARBA" id="ARBA00022833"/>
    </source>
</evidence>
<dbReference type="SMART" id="SM00066">
    <property type="entry name" value="GAL4"/>
    <property type="match status" value="1"/>
</dbReference>
<keyword evidence="6" id="KW-0804">Transcription</keyword>
<feature type="region of interest" description="Disordered" evidence="8">
    <location>
        <begin position="124"/>
        <end position="160"/>
    </location>
</feature>
<evidence type="ECO:0000256" key="8">
    <source>
        <dbReference type="SAM" id="MobiDB-lite"/>
    </source>
</evidence>
<dbReference type="InterPro" id="IPR007219">
    <property type="entry name" value="XnlR_reg_dom"/>
</dbReference>
<keyword evidence="2" id="KW-0479">Metal-binding</keyword>
<protein>
    <recommendedName>
        <fullName evidence="9">Zn(2)-C6 fungal-type domain-containing protein</fullName>
    </recommendedName>
</protein>
<dbReference type="PROSITE" id="PS50048">
    <property type="entry name" value="ZN2_CY6_FUNGAL_2"/>
    <property type="match status" value="1"/>
</dbReference>
<dbReference type="GO" id="GO:0005634">
    <property type="term" value="C:nucleus"/>
    <property type="evidence" value="ECO:0007669"/>
    <property type="project" value="UniProtKB-SubCell"/>
</dbReference>
<dbReference type="CDD" id="cd00067">
    <property type="entry name" value="GAL4"/>
    <property type="match status" value="1"/>
</dbReference>
<dbReference type="GO" id="GO:0003677">
    <property type="term" value="F:DNA binding"/>
    <property type="evidence" value="ECO:0007669"/>
    <property type="project" value="UniProtKB-KW"/>
</dbReference>
<gene>
    <name evidence="10" type="ORF">FSARC_4013</name>
</gene>
<dbReference type="EMBL" id="JABEXW010000192">
    <property type="protein sequence ID" value="KAF4968638.1"/>
    <property type="molecule type" value="Genomic_DNA"/>
</dbReference>
<comment type="caution">
    <text evidence="10">The sequence shown here is derived from an EMBL/GenBank/DDBJ whole genome shotgun (WGS) entry which is preliminary data.</text>
</comment>
<proteinExistence type="predicted"/>
<dbReference type="SMART" id="SM00906">
    <property type="entry name" value="Fungal_trans"/>
    <property type="match status" value="1"/>
</dbReference>
<evidence type="ECO:0000256" key="6">
    <source>
        <dbReference type="ARBA" id="ARBA00023163"/>
    </source>
</evidence>
<evidence type="ECO:0000259" key="9">
    <source>
        <dbReference type="PROSITE" id="PS50048"/>
    </source>
</evidence>
<dbReference type="PROSITE" id="PS00463">
    <property type="entry name" value="ZN2_CY6_FUNGAL_1"/>
    <property type="match status" value="1"/>
</dbReference>
<evidence type="ECO:0000256" key="1">
    <source>
        <dbReference type="ARBA" id="ARBA00004123"/>
    </source>
</evidence>
<dbReference type="GO" id="GO:0000981">
    <property type="term" value="F:DNA-binding transcription factor activity, RNA polymerase II-specific"/>
    <property type="evidence" value="ECO:0007669"/>
    <property type="project" value="InterPro"/>
</dbReference>
<dbReference type="Gene3D" id="4.10.240.10">
    <property type="entry name" value="Zn(2)-C6 fungal-type DNA-binding domain"/>
    <property type="match status" value="1"/>
</dbReference>
<dbReference type="GO" id="GO:0006351">
    <property type="term" value="P:DNA-templated transcription"/>
    <property type="evidence" value="ECO:0007669"/>
    <property type="project" value="InterPro"/>
</dbReference>
<evidence type="ECO:0000313" key="10">
    <source>
        <dbReference type="EMBL" id="KAF4968638.1"/>
    </source>
</evidence>
<accession>A0A8H4U2N3</accession>
<reference evidence="10" key="1">
    <citation type="journal article" date="2020" name="BMC Genomics">
        <title>Correction to: Identification and distribution of gene clusters required for synthesis of sphingolipid metabolism inhibitors in diverse species of the filamentous fungus Fusarium.</title>
        <authorList>
            <person name="Kim H.S."/>
            <person name="Lohmar J.M."/>
            <person name="Busman M."/>
            <person name="Brown D.W."/>
            <person name="Naumann T.A."/>
            <person name="Divon H.H."/>
            <person name="Lysoe E."/>
            <person name="Uhlig S."/>
            <person name="Proctor R.H."/>
        </authorList>
    </citation>
    <scope>NUCLEOTIDE SEQUENCE</scope>
    <source>
        <strain evidence="10">NRRL 20472</strain>
    </source>
</reference>
<evidence type="ECO:0000256" key="5">
    <source>
        <dbReference type="ARBA" id="ARBA00023125"/>
    </source>
</evidence>
<dbReference type="Proteomes" id="UP000622797">
    <property type="component" value="Unassembled WGS sequence"/>
</dbReference>
<evidence type="ECO:0000256" key="4">
    <source>
        <dbReference type="ARBA" id="ARBA00023015"/>
    </source>
</evidence>
<dbReference type="OrthoDB" id="4161332at2759"/>
<comment type="subcellular location">
    <subcellularLocation>
        <location evidence="1">Nucleus</location>
    </subcellularLocation>
</comment>
<sequence length="743" mass="82678">MATSNRRPQRTSTACDFCRRRKLGCDNAKPKCENCQARAVECTYARRTAQARPSNARINKLEEENAHLRQLLRSSSSAPNSAEPSGVLQQPPNEPIRIQTVENSAPGATHANIHTQSPTTSTALAAYPNTTTGQPEHNVFHGPSSGTIEAREPRNSNPHTANAADFIVRNHLLAETTRQRQFENINHRAGKLEFGGIDTKVGMDLLSNFWNRQHYIGSAVYRPAFMRDMACHGPYFSELLLNAILFAGSKHTANSATLRSVSDLNSIGRPFRVKFEQILHGSDSQILFKSEITTIQALLVVADALFSWCNERSLSWHYMGIAISMIVDLGLHIDGPARRSSEKPTVEDTEVERRVFWAAFALDKVQSIYQGRPARLREDDNRVPIMFLDEYEELEDFSTRTYSESPTHLGCPTYSVSTFEQLCKLSTIIDRILYALYAEKSSVKNADQLWETAHLLDGRLNYWKNELPVHLQVQLNDPAASTILPHTLSLLALYNSLVILVYRPFLSEGHLASVSATAAPEAFSNCATAALEIHQILQLYKQHFCFKTAPYFISYATYVSATIHVRMAAQKRPGSQAHSCLRACLETLSVQQTQCHGPKRTMRILLSTMDRLNVSVGEFVAIDPTSCQMAGTNAINGNGPVEIETSIHDQAPNTLGLPSLVPDSDIEMPIDFQINTDLALTDFDIDQIMQSFVVEAPAPTKQIPPSYQPGGFQVGLNNDRMGDEIFLNPDMMVFDNLFGFDTG</sequence>
<dbReference type="PANTHER" id="PTHR31313:SF86">
    <property type="entry name" value="ZN(2)-C6 FUNGAL-TYPE DOMAIN-CONTAINING PROTEIN"/>
    <property type="match status" value="1"/>
</dbReference>
<dbReference type="InterPro" id="IPR036864">
    <property type="entry name" value="Zn2-C6_fun-type_DNA-bd_sf"/>
</dbReference>
<keyword evidence="11" id="KW-1185">Reference proteome</keyword>
<dbReference type="Pfam" id="PF04082">
    <property type="entry name" value="Fungal_trans"/>
    <property type="match status" value="1"/>
</dbReference>
<feature type="compositionally biased region" description="Low complexity" evidence="8">
    <location>
        <begin position="74"/>
        <end position="85"/>
    </location>
</feature>
<evidence type="ECO:0000313" key="11">
    <source>
        <dbReference type="Proteomes" id="UP000622797"/>
    </source>
</evidence>
<dbReference type="PANTHER" id="PTHR31313">
    <property type="entry name" value="TY1 ENHANCER ACTIVATOR"/>
    <property type="match status" value="1"/>
</dbReference>
<organism evidence="10 11">
    <name type="scientific">Fusarium sarcochroum</name>
    <dbReference type="NCBI Taxonomy" id="1208366"/>
    <lineage>
        <taxon>Eukaryota</taxon>
        <taxon>Fungi</taxon>
        <taxon>Dikarya</taxon>
        <taxon>Ascomycota</taxon>
        <taxon>Pezizomycotina</taxon>
        <taxon>Sordariomycetes</taxon>
        <taxon>Hypocreomycetidae</taxon>
        <taxon>Hypocreales</taxon>
        <taxon>Nectriaceae</taxon>
        <taxon>Fusarium</taxon>
        <taxon>Fusarium lateritium species complex</taxon>
    </lineage>
</organism>